<accession>A0A8J5FC73</accession>
<dbReference type="PANTHER" id="PTHR33265">
    <property type="entry name" value="AVR9/CF-9 RAPIDLY ELICITED PROTEIN-RELATED"/>
    <property type="match status" value="1"/>
</dbReference>
<evidence type="ECO:0000313" key="3">
    <source>
        <dbReference type="Proteomes" id="UP000734854"/>
    </source>
</evidence>
<dbReference type="Proteomes" id="UP000734854">
    <property type="component" value="Unassembled WGS sequence"/>
</dbReference>
<keyword evidence="3" id="KW-1185">Reference proteome</keyword>
<reference evidence="2 3" key="1">
    <citation type="submission" date="2020-08" db="EMBL/GenBank/DDBJ databases">
        <title>Plant Genome Project.</title>
        <authorList>
            <person name="Zhang R.-G."/>
        </authorList>
    </citation>
    <scope>NUCLEOTIDE SEQUENCE [LARGE SCALE GENOMIC DNA]</scope>
    <source>
        <tissue evidence="2">Rhizome</tissue>
    </source>
</reference>
<keyword evidence="1" id="KW-0732">Signal</keyword>
<feature type="signal peptide" evidence="1">
    <location>
        <begin position="1"/>
        <end position="17"/>
    </location>
</feature>
<evidence type="ECO:0000256" key="1">
    <source>
        <dbReference type="SAM" id="SignalP"/>
    </source>
</evidence>
<comment type="caution">
    <text evidence="2">The sequence shown here is derived from an EMBL/GenBank/DDBJ whole genome shotgun (WGS) entry which is preliminary data.</text>
</comment>
<proteinExistence type="predicted"/>
<protein>
    <submittedName>
        <fullName evidence="2">Uncharacterized protein</fullName>
    </submittedName>
</protein>
<organism evidence="2 3">
    <name type="scientific">Zingiber officinale</name>
    <name type="common">Ginger</name>
    <name type="synonym">Amomum zingiber</name>
    <dbReference type="NCBI Taxonomy" id="94328"/>
    <lineage>
        <taxon>Eukaryota</taxon>
        <taxon>Viridiplantae</taxon>
        <taxon>Streptophyta</taxon>
        <taxon>Embryophyta</taxon>
        <taxon>Tracheophyta</taxon>
        <taxon>Spermatophyta</taxon>
        <taxon>Magnoliopsida</taxon>
        <taxon>Liliopsida</taxon>
        <taxon>Zingiberales</taxon>
        <taxon>Zingiberaceae</taxon>
        <taxon>Zingiber</taxon>
    </lineage>
</organism>
<dbReference type="AlphaFoldDB" id="A0A8J5FC73"/>
<feature type="chain" id="PRO_5035207624" evidence="1">
    <location>
        <begin position="18"/>
        <end position="204"/>
    </location>
</feature>
<dbReference type="EMBL" id="JACMSC010000016">
    <property type="protein sequence ID" value="KAG6480654.1"/>
    <property type="molecule type" value="Genomic_DNA"/>
</dbReference>
<name>A0A8J5FC73_ZINOF</name>
<dbReference type="Pfam" id="PF05553">
    <property type="entry name" value="DUF761"/>
    <property type="match status" value="1"/>
</dbReference>
<dbReference type="InterPro" id="IPR008480">
    <property type="entry name" value="DUF761_pln"/>
</dbReference>
<sequence>MLVAALFFHILGFTLEGMELRTGRNSPAKALWSQLRVALFVMRKSLAWKQQQLLLEIKLLGESLGDFLHRRRPERPLYGLREHEFSCSNTPNHPISYSRRYKAGKRRHGYLLPCLHGAVAVAEPEDSYRHASPRRAAVKSVLFSPTAFAVRISNYSSDDEYLGQSAAKVDDEAEEFIRKFYEQLRQQSRMPLLPCQEKELARGL</sequence>
<evidence type="ECO:0000313" key="2">
    <source>
        <dbReference type="EMBL" id="KAG6480654.1"/>
    </source>
</evidence>
<gene>
    <name evidence="2" type="ORF">ZIOFF_057239</name>
</gene>